<dbReference type="PROSITE" id="PS00070">
    <property type="entry name" value="ALDEHYDE_DEHYDR_CYS"/>
    <property type="match status" value="1"/>
</dbReference>
<organism evidence="12 13">
    <name type="scientific">Methanobrevibacter filiformis</name>
    <dbReference type="NCBI Taxonomy" id="55758"/>
    <lineage>
        <taxon>Archaea</taxon>
        <taxon>Methanobacteriati</taxon>
        <taxon>Methanobacteriota</taxon>
        <taxon>Methanomada group</taxon>
        <taxon>Methanobacteria</taxon>
        <taxon>Methanobacteriales</taxon>
        <taxon>Methanobacteriaceae</taxon>
        <taxon>Methanobrevibacter</taxon>
    </lineage>
</organism>
<dbReference type="InterPro" id="IPR015590">
    <property type="entry name" value="Aldehyde_DH_dom"/>
</dbReference>
<evidence type="ECO:0000256" key="1">
    <source>
        <dbReference type="ARBA" id="ARBA00005036"/>
    </source>
</evidence>
<dbReference type="InterPro" id="IPR053404">
    <property type="entry name" value="Lactaldehyde_DH"/>
</dbReference>
<accession>A0A166CWM1</accession>
<comment type="caution">
    <text evidence="12">The sequence shown here is derived from an EMBL/GenBank/DDBJ whole genome shotgun (WGS) entry which is preliminary data.</text>
</comment>
<dbReference type="EC" id="1.2.1.22" evidence="4"/>
<proteinExistence type="inferred from homology"/>
<evidence type="ECO:0000259" key="11">
    <source>
        <dbReference type="Pfam" id="PF00171"/>
    </source>
</evidence>
<feature type="domain" description="Aldehyde dehydrogenase" evidence="11">
    <location>
        <begin position="12"/>
        <end position="464"/>
    </location>
</feature>
<dbReference type="NCBIfam" id="NF040648">
    <property type="entry name" value="lactal_redase_Meth"/>
    <property type="match status" value="1"/>
</dbReference>
<dbReference type="InterPro" id="IPR016161">
    <property type="entry name" value="Ald_DH/histidinol_DH"/>
</dbReference>
<evidence type="ECO:0000313" key="13">
    <source>
        <dbReference type="Proteomes" id="UP000077066"/>
    </source>
</evidence>
<dbReference type="PROSITE" id="PS00687">
    <property type="entry name" value="ALDEHYDE_DEHYDR_GLU"/>
    <property type="match status" value="1"/>
</dbReference>
<evidence type="ECO:0000256" key="8">
    <source>
        <dbReference type="ARBA" id="ARBA00049147"/>
    </source>
</evidence>
<dbReference type="AlphaFoldDB" id="A0A166CWM1"/>
<evidence type="ECO:0000256" key="5">
    <source>
        <dbReference type="ARBA" id="ARBA00019663"/>
    </source>
</evidence>
<evidence type="ECO:0000256" key="4">
    <source>
        <dbReference type="ARBA" id="ARBA00013052"/>
    </source>
</evidence>
<dbReference type="STRING" id="55758.MBFIL_02580"/>
<keyword evidence="7" id="KW-0520">NAD</keyword>
<dbReference type="Gene3D" id="3.40.605.10">
    <property type="entry name" value="Aldehyde Dehydrogenase, Chain A, domain 1"/>
    <property type="match status" value="1"/>
</dbReference>
<evidence type="ECO:0000256" key="3">
    <source>
        <dbReference type="ARBA" id="ARBA00011881"/>
    </source>
</evidence>
<dbReference type="RefSeq" id="WP_066970708.1">
    <property type="nucleotide sequence ID" value="NZ_LWMT01000033.1"/>
</dbReference>
<keyword evidence="6 10" id="KW-0560">Oxidoreductase</keyword>
<dbReference type="Proteomes" id="UP000077066">
    <property type="component" value="Unassembled WGS sequence"/>
</dbReference>
<dbReference type="Pfam" id="PF00171">
    <property type="entry name" value="Aldedh"/>
    <property type="match status" value="1"/>
</dbReference>
<dbReference type="InterPro" id="IPR051020">
    <property type="entry name" value="ALDH-related_metabolic_enz"/>
</dbReference>
<dbReference type="PANTHER" id="PTHR42991:SF1">
    <property type="entry name" value="ALDEHYDE DEHYDROGENASE"/>
    <property type="match status" value="1"/>
</dbReference>
<dbReference type="Gene3D" id="3.40.309.10">
    <property type="entry name" value="Aldehyde Dehydrogenase, Chain A, domain 2"/>
    <property type="match status" value="1"/>
</dbReference>
<comment type="subunit">
    <text evidence="3">Homotetramer.</text>
</comment>
<keyword evidence="13" id="KW-1185">Reference proteome</keyword>
<comment type="catalytic activity">
    <reaction evidence="8">
        <text>(S)-lactaldehyde + NAD(+) + H2O = (S)-lactate + NADH + 2 H(+)</text>
        <dbReference type="Rhea" id="RHEA:14277"/>
        <dbReference type="ChEBI" id="CHEBI:15377"/>
        <dbReference type="ChEBI" id="CHEBI:15378"/>
        <dbReference type="ChEBI" id="CHEBI:16651"/>
        <dbReference type="ChEBI" id="CHEBI:18041"/>
        <dbReference type="ChEBI" id="CHEBI:57540"/>
        <dbReference type="ChEBI" id="CHEBI:57945"/>
        <dbReference type="EC" id="1.2.1.22"/>
    </reaction>
</comment>
<comment type="pathway">
    <text evidence="1">Cofactor biosynthesis; coenzyme F420 biosynthesis.</text>
</comment>
<protein>
    <recommendedName>
        <fullName evidence="5">Lactaldehyde dehydrogenase</fullName>
        <ecNumber evidence="4">1.2.1.22</ecNumber>
    </recommendedName>
</protein>
<evidence type="ECO:0000256" key="7">
    <source>
        <dbReference type="ARBA" id="ARBA00023027"/>
    </source>
</evidence>
<gene>
    <name evidence="12" type="primary">gapN</name>
    <name evidence="12" type="ORF">MBFIL_02580</name>
</gene>
<evidence type="ECO:0000256" key="2">
    <source>
        <dbReference type="ARBA" id="ARBA00009986"/>
    </source>
</evidence>
<comment type="similarity">
    <text evidence="2 10">Belongs to the aldehyde dehydrogenase family.</text>
</comment>
<reference evidence="12 13" key="1">
    <citation type="submission" date="2016-04" db="EMBL/GenBank/DDBJ databases">
        <title>Genome sequence of Methanobrevibacter filiformis DSM 11501.</title>
        <authorList>
            <person name="Poehlein A."/>
            <person name="Seedorf H."/>
            <person name="Daniel R."/>
        </authorList>
    </citation>
    <scope>NUCLEOTIDE SEQUENCE [LARGE SCALE GENOMIC DNA]</scope>
    <source>
        <strain evidence="12 13">DSM 11501</strain>
    </source>
</reference>
<dbReference type="OrthoDB" id="6342at2157"/>
<dbReference type="InterPro" id="IPR016162">
    <property type="entry name" value="Ald_DH_N"/>
</dbReference>
<dbReference type="InterPro" id="IPR029510">
    <property type="entry name" value="Ald_DH_CS_GLU"/>
</dbReference>
<dbReference type="GO" id="GO:0008911">
    <property type="term" value="F:lactaldehyde dehydrogenase (NAD+) activity"/>
    <property type="evidence" value="ECO:0007669"/>
    <property type="project" value="UniProtKB-EC"/>
</dbReference>
<feature type="active site" evidence="9">
    <location>
        <position position="244"/>
    </location>
</feature>
<evidence type="ECO:0000256" key="10">
    <source>
        <dbReference type="RuleBase" id="RU003345"/>
    </source>
</evidence>
<dbReference type="PANTHER" id="PTHR42991">
    <property type="entry name" value="ALDEHYDE DEHYDROGENASE"/>
    <property type="match status" value="1"/>
</dbReference>
<dbReference type="FunFam" id="3.40.605.10:FF:000007">
    <property type="entry name" value="NAD/NADP-dependent betaine aldehyde dehydrogenase"/>
    <property type="match status" value="1"/>
</dbReference>
<name>A0A166CWM1_9EURY</name>
<evidence type="ECO:0000313" key="12">
    <source>
        <dbReference type="EMBL" id="KZX17297.1"/>
    </source>
</evidence>
<dbReference type="SUPFAM" id="SSF53720">
    <property type="entry name" value="ALDH-like"/>
    <property type="match status" value="1"/>
</dbReference>
<dbReference type="InterPro" id="IPR016160">
    <property type="entry name" value="Ald_DH_CS_CYS"/>
</dbReference>
<dbReference type="UniPathway" id="UPA00071"/>
<sequence>MKALINGKFIDKDKKIDVINPYTNELIDKVPICTRDDVKIAISSAKKAQNILNDFSAFKLSNALYNAYENLKDEQKKIAKMITAETGKPIKDALFEMSRSVETLKLAAEESKRIYGESIPLDAGLGGKGFFGFTQKLPLGVVACITPFNYPVNLAIHKVAPAIAAKNAVILKPSIKAPLSSMMMAEIINAEFPAGVINTLTGRSMEIGDELTINNGIAKISFTGSVPTGLMIANNAGMKKLTLELGGNDPLIILKDADIEKAVKGAINGSYLYSGQVCMAVKRIIVDNIIADEFIQKFVNATKKLKLGDPSKMDTDIGPLIDENAAKIVESSFISAIDNGATVVCGGKRKGSFFEPTIIDNVSPKMDIVINETFGPVSPIIRVNGVEEAISVANNSDFALQAGIFTENLKEGMKCLNEVEAGTVFLNKQSTFRTDNMPFGGFKSSGIGKEGVKYAVEDMTRTKLIAINLR</sequence>
<dbReference type="InterPro" id="IPR016163">
    <property type="entry name" value="Ald_DH_C"/>
</dbReference>
<evidence type="ECO:0000256" key="9">
    <source>
        <dbReference type="PROSITE-ProRule" id="PRU10007"/>
    </source>
</evidence>
<dbReference type="EMBL" id="LWMT01000033">
    <property type="protein sequence ID" value="KZX17297.1"/>
    <property type="molecule type" value="Genomic_DNA"/>
</dbReference>
<evidence type="ECO:0000256" key="6">
    <source>
        <dbReference type="ARBA" id="ARBA00023002"/>
    </source>
</evidence>
<dbReference type="FunFam" id="3.40.309.10:FF:000009">
    <property type="entry name" value="Aldehyde dehydrogenase A"/>
    <property type="match status" value="1"/>
</dbReference>
<dbReference type="PATRIC" id="fig|55758.3.peg.286"/>